<proteinExistence type="predicted"/>
<evidence type="ECO:0000256" key="2">
    <source>
        <dbReference type="ARBA" id="ARBA00022692"/>
    </source>
</evidence>
<evidence type="ECO:0000256" key="4">
    <source>
        <dbReference type="ARBA" id="ARBA00023136"/>
    </source>
</evidence>
<keyword evidence="4 5" id="KW-0472">Membrane</keyword>
<keyword evidence="2 5" id="KW-0812">Transmembrane</keyword>
<dbReference type="AlphaFoldDB" id="A0AAW1IF58"/>
<sequence length="200" mass="23279">MAFVSYVQYARFIKVFGESHFSIPKSLTIGWGLPAIVTTASTILYMDCLKCQFCSKNDDIFLYFVIVPIILISLDLNYYNEESHIYTTNQSIIAYIQPAYLELVNHDILTPSKDDFLILITFNLHKNQIDFRIPNHCIQSDTSPLRVYFDTSPLRVYFDSAGNWTSFGTFKIAENNLSYSTCFAERISYLQFDDFTRRRK</sequence>
<evidence type="ECO:0000313" key="7">
    <source>
        <dbReference type="Proteomes" id="UP001458880"/>
    </source>
</evidence>
<keyword evidence="7" id="KW-1185">Reference proteome</keyword>
<evidence type="ECO:0000313" key="6">
    <source>
        <dbReference type="EMBL" id="KAK9688355.1"/>
    </source>
</evidence>
<dbReference type="GO" id="GO:0004930">
    <property type="term" value="F:G protein-coupled receptor activity"/>
    <property type="evidence" value="ECO:0007669"/>
    <property type="project" value="InterPro"/>
</dbReference>
<dbReference type="GO" id="GO:0016020">
    <property type="term" value="C:membrane"/>
    <property type="evidence" value="ECO:0007669"/>
    <property type="project" value="UniProtKB-SubCell"/>
</dbReference>
<dbReference type="Pfam" id="PF00002">
    <property type="entry name" value="7tm_2"/>
    <property type="match status" value="1"/>
</dbReference>
<evidence type="ECO:0000256" key="1">
    <source>
        <dbReference type="ARBA" id="ARBA00004141"/>
    </source>
</evidence>
<dbReference type="Gene3D" id="1.20.1070.10">
    <property type="entry name" value="Rhodopsin 7-helix transmembrane proteins"/>
    <property type="match status" value="1"/>
</dbReference>
<gene>
    <name evidence="6" type="ORF">QE152_g35597</name>
</gene>
<name>A0AAW1IF58_POPJA</name>
<evidence type="ECO:0000256" key="5">
    <source>
        <dbReference type="SAM" id="Phobius"/>
    </source>
</evidence>
<accession>A0AAW1IF58</accession>
<dbReference type="InterPro" id="IPR000832">
    <property type="entry name" value="GPCR_2_secretin-like"/>
</dbReference>
<keyword evidence="3 5" id="KW-1133">Transmembrane helix</keyword>
<comment type="subcellular location">
    <subcellularLocation>
        <location evidence="1">Membrane</location>
        <topology evidence="1">Multi-pass membrane protein</topology>
    </subcellularLocation>
</comment>
<feature type="transmembrane region" description="Helical" evidence="5">
    <location>
        <begin position="60"/>
        <end position="79"/>
    </location>
</feature>
<feature type="transmembrane region" description="Helical" evidence="5">
    <location>
        <begin position="29"/>
        <end position="48"/>
    </location>
</feature>
<dbReference type="EMBL" id="JASPKY010000594">
    <property type="protein sequence ID" value="KAK9688355.1"/>
    <property type="molecule type" value="Genomic_DNA"/>
</dbReference>
<protein>
    <submittedName>
        <fullName evidence="6">7 transmembrane receptor (Secretin family)</fullName>
    </submittedName>
</protein>
<comment type="caution">
    <text evidence="6">The sequence shown here is derived from an EMBL/GenBank/DDBJ whole genome shotgun (WGS) entry which is preliminary data.</text>
</comment>
<evidence type="ECO:0000256" key="3">
    <source>
        <dbReference type="ARBA" id="ARBA00022989"/>
    </source>
</evidence>
<reference evidence="6 7" key="1">
    <citation type="journal article" date="2024" name="BMC Genomics">
        <title>De novo assembly and annotation of Popillia japonica's genome with initial clues to its potential as an invasive pest.</title>
        <authorList>
            <person name="Cucini C."/>
            <person name="Boschi S."/>
            <person name="Funari R."/>
            <person name="Cardaioli E."/>
            <person name="Iannotti N."/>
            <person name="Marturano G."/>
            <person name="Paoli F."/>
            <person name="Bruttini M."/>
            <person name="Carapelli A."/>
            <person name="Frati F."/>
            <person name="Nardi F."/>
        </authorList>
    </citation>
    <scope>NUCLEOTIDE SEQUENCE [LARGE SCALE GENOMIC DNA]</scope>
    <source>
        <strain evidence="6">DMR45628</strain>
    </source>
</reference>
<dbReference type="Proteomes" id="UP001458880">
    <property type="component" value="Unassembled WGS sequence"/>
</dbReference>
<organism evidence="6 7">
    <name type="scientific">Popillia japonica</name>
    <name type="common">Japanese beetle</name>
    <dbReference type="NCBI Taxonomy" id="7064"/>
    <lineage>
        <taxon>Eukaryota</taxon>
        <taxon>Metazoa</taxon>
        <taxon>Ecdysozoa</taxon>
        <taxon>Arthropoda</taxon>
        <taxon>Hexapoda</taxon>
        <taxon>Insecta</taxon>
        <taxon>Pterygota</taxon>
        <taxon>Neoptera</taxon>
        <taxon>Endopterygota</taxon>
        <taxon>Coleoptera</taxon>
        <taxon>Polyphaga</taxon>
        <taxon>Scarabaeiformia</taxon>
        <taxon>Scarabaeidae</taxon>
        <taxon>Rutelinae</taxon>
        <taxon>Popillia</taxon>
    </lineage>
</organism>
<keyword evidence="6" id="KW-0675">Receptor</keyword>